<organism evidence="2">
    <name type="scientific">Laccaria bicolor (strain S238N-H82 / ATCC MYA-4686)</name>
    <name type="common">Bicoloured deceiver</name>
    <name type="synonym">Laccaria laccata var. bicolor</name>
    <dbReference type="NCBI Taxonomy" id="486041"/>
    <lineage>
        <taxon>Eukaryota</taxon>
        <taxon>Fungi</taxon>
        <taxon>Dikarya</taxon>
        <taxon>Basidiomycota</taxon>
        <taxon>Agaricomycotina</taxon>
        <taxon>Agaricomycetes</taxon>
        <taxon>Agaricomycetidae</taxon>
        <taxon>Agaricales</taxon>
        <taxon>Agaricineae</taxon>
        <taxon>Hydnangiaceae</taxon>
        <taxon>Laccaria</taxon>
    </lineage>
</organism>
<dbReference type="HOGENOM" id="CLU_2483732_0_0_1"/>
<dbReference type="AlphaFoldDB" id="B0CZ43"/>
<dbReference type="RefSeq" id="XP_001877263.1">
    <property type="nucleotide sequence ID" value="XM_001877228.1"/>
</dbReference>
<protein>
    <submittedName>
        <fullName evidence="1">Predicted protein</fullName>
    </submittedName>
</protein>
<evidence type="ECO:0000313" key="2">
    <source>
        <dbReference type="Proteomes" id="UP000001194"/>
    </source>
</evidence>
<dbReference type="EMBL" id="DS547094">
    <property type="protein sequence ID" value="EDR12999.1"/>
    <property type="molecule type" value="Genomic_DNA"/>
</dbReference>
<accession>B0CZ43</accession>
<dbReference type="KEGG" id="lbc:LACBIDRAFT_312117"/>
<dbReference type="Proteomes" id="UP000001194">
    <property type="component" value="Unassembled WGS sequence"/>
</dbReference>
<reference evidence="1 2" key="1">
    <citation type="journal article" date="2008" name="Nature">
        <title>The genome of Laccaria bicolor provides insights into mycorrhizal symbiosis.</title>
        <authorList>
            <person name="Martin F."/>
            <person name="Aerts A."/>
            <person name="Ahren D."/>
            <person name="Brun A."/>
            <person name="Danchin E.G.J."/>
            <person name="Duchaussoy F."/>
            <person name="Gibon J."/>
            <person name="Kohler A."/>
            <person name="Lindquist E."/>
            <person name="Pereda V."/>
            <person name="Salamov A."/>
            <person name="Shapiro H.J."/>
            <person name="Wuyts J."/>
            <person name="Blaudez D."/>
            <person name="Buee M."/>
            <person name="Brokstein P."/>
            <person name="Canbaeck B."/>
            <person name="Cohen D."/>
            <person name="Courty P.E."/>
            <person name="Coutinho P.M."/>
            <person name="Delaruelle C."/>
            <person name="Detter J.C."/>
            <person name="Deveau A."/>
            <person name="DiFazio S."/>
            <person name="Duplessis S."/>
            <person name="Fraissinet-Tachet L."/>
            <person name="Lucic E."/>
            <person name="Frey-Klett P."/>
            <person name="Fourrey C."/>
            <person name="Feussner I."/>
            <person name="Gay G."/>
            <person name="Grimwood J."/>
            <person name="Hoegger P.J."/>
            <person name="Jain P."/>
            <person name="Kilaru S."/>
            <person name="Labbe J."/>
            <person name="Lin Y.C."/>
            <person name="Legue V."/>
            <person name="Le Tacon F."/>
            <person name="Marmeisse R."/>
            <person name="Melayah D."/>
            <person name="Montanini B."/>
            <person name="Muratet M."/>
            <person name="Nehls U."/>
            <person name="Niculita-Hirzel H."/>
            <person name="Oudot-Le Secq M.P."/>
            <person name="Peter M."/>
            <person name="Quesneville H."/>
            <person name="Rajashekar B."/>
            <person name="Reich M."/>
            <person name="Rouhier N."/>
            <person name="Schmutz J."/>
            <person name="Yin T."/>
            <person name="Chalot M."/>
            <person name="Henrissat B."/>
            <person name="Kuees U."/>
            <person name="Lucas S."/>
            <person name="Van de Peer Y."/>
            <person name="Podila G.K."/>
            <person name="Polle A."/>
            <person name="Pukkila P.J."/>
            <person name="Richardson P.M."/>
            <person name="Rouze P."/>
            <person name="Sanders I.R."/>
            <person name="Stajich J.E."/>
            <person name="Tunlid A."/>
            <person name="Tuskan G."/>
            <person name="Grigoriev I.V."/>
        </authorList>
    </citation>
    <scope>NUCLEOTIDE SEQUENCE [LARGE SCALE GENOMIC DNA]</scope>
    <source>
        <strain evidence="2">S238N-H82 / ATCC MYA-4686</strain>
    </source>
</reference>
<evidence type="ECO:0000313" key="1">
    <source>
        <dbReference type="EMBL" id="EDR12999.1"/>
    </source>
</evidence>
<sequence>MTHIRFPSMRLGNNFTPGRCAESALAVLSQRPHSPHRPRILCWSKSSILQPALMSSTPPSTSSTMSSKPHLLRLPRALAGLHPLSFV</sequence>
<dbReference type="InParanoid" id="B0CZ43"/>
<proteinExistence type="predicted"/>
<keyword evidence="2" id="KW-1185">Reference proteome</keyword>
<gene>
    <name evidence="1" type="ORF">LACBIDRAFT_312117</name>
</gene>
<dbReference type="GeneID" id="6072479"/>
<name>B0CZ43_LACBS</name>